<dbReference type="EMBL" id="SMTL01000002">
    <property type="protein sequence ID" value="TDK37361.1"/>
    <property type="molecule type" value="Genomic_DNA"/>
</dbReference>
<name>A0A4R5UKC8_9HYPH</name>
<organism evidence="2 3">
    <name type="scientific">Rhizobium deserti</name>
    <dbReference type="NCBI Taxonomy" id="2547961"/>
    <lineage>
        <taxon>Bacteria</taxon>
        <taxon>Pseudomonadati</taxon>
        <taxon>Pseudomonadota</taxon>
        <taxon>Alphaproteobacteria</taxon>
        <taxon>Hyphomicrobiales</taxon>
        <taxon>Rhizobiaceae</taxon>
        <taxon>Rhizobium/Agrobacterium group</taxon>
        <taxon>Rhizobium</taxon>
    </lineage>
</organism>
<sequence length="93" mass="10181">MERQSFVNVWEALEDTPAEAANMSMRSALLIAIEQKVRSWKVTQTEAAARLGLTQPRLSDLLRGRIANFSLDALVELAAKVGLSVRLDIADAA</sequence>
<dbReference type="PROSITE" id="PS50943">
    <property type="entry name" value="HTH_CROC1"/>
    <property type="match status" value="1"/>
</dbReference>
<dbReference type="InterPro" id="IPR001387">
    <property type="entry name" value="Cro/C1-type_HTH"/>
</dbReference>
<dbReference type="SUPFAM" id="SSF47413">
    <property type="entry name" value="lambda repressor-like DNA-binding domains"/>
    <property type="match status" value="1"/>
</dbReference>
<dbReference type="RefSeq" id="WP_133316128.1">
    <property type="nucleotide sequence ID" value="NZ_SMTL01000002.1"/>
</dbReference>
<dbReference type="Pfam" id="PF13744">
    <property type="entry name" value="HTH_37"/>
    <property type="match status" value="1"/>
</dbReference>
<accession>A0A4R5UKC8</accession>
<keyword evidence="3" id="KW-1185">Reference proteome</keyword>
<comment type="caution">
    <text evidence="2">The sequence shown here is derived from an EMBL/GenBank/DDBJ whole genome shotgun (WGS) entry which is preliminary data.</text>
</comment>
<reference evidence="2 3" key="1">
    <citation type="submission" date="2019-03" db="EMBL/GenBank/DDBJ databases">
        <title>Rhizobium sp. nov., an bacterium isolated from biocrust in Mu Us Desert.</title>
        <authorList>
            <person name="Lixiong L."/>
        </authorList>
    </citation>
    <scope>NUCLEOTIDE SEQUENCE [LARGE SCALE GENOMIC DNA]</scope>
    <source>
        <strain evidence="2 3">SPY-1</strain>
    </source>
</reference>
<evidence type="ECO:0000259" key="1">
    <source>
        <dbReference type="PROSITE" id="PS50943"/>
    </source>
</evidence>
<evidence type="ECO:0000313" key="2">
    <source>
        <dbReference type="EMBL" id="TDK37361.1"/>
    </source>
</evidence>
<dbReference type="InterPro" id="IPR010982">
    <property type="entry name" value="Lambda_DNA-bd_dom_sf"/>
</dbReference>
<feature type="domain" description="HTH cro/C1-type" evidence="1">
    <location>
        <begin position="41"/>
        <end position="89"/>
    </location>
</feature>
<proteinExistence type="predicted"/>
<dbReference type="Gene3D" id="1.10.260.40">
    <property type="entry name" value="lambda repressor-like DNA-binding domains"/>
    <property type="match status" value="1"/>
</dbReference>
<dbReference type="InterPro" id="IPR039554">
    <property type="entry name" value="HigA2-like_HTH"/>
</dbReference>
<dbReference type="Proteomes" id="UP000295238">
    <property type="component" value="Unassembled WGS sequence"/>
</dbReference>
<dbReference type="CDD" id="cd00093">
    <property type="entry name" value="HTH_XRE"/>
    <property type="match status" value="1"/>
</dbReference>
<protein>
    <submittedName>
        <fullName evidence="2">Helix-turn-helix domain-containing protein</fullName>
    </submittedName>
</protein>
<gene>
    <name evidence="2" type="ORF">E2F50_10860</name>
</gene>
<dbReference type="GO" id="GO:0003677">
    <property type="term" value="F:DNA binding"/>
    <property type="evidence" value="ECO:0007669"/>
    <property type="project" value="InterPro"/>
</dbReference>
<dbReference type="OrthoDB" id="9788479at2"/>
<dbReference type="AlphaFoldDB" id="A0A4R5UKC8"/>
<evidence type="ECO:0000313" key="3">
    <source>
        <dbReference type="Proteomes" id="UP000295238"/>
    </source>
</evidence>